<evidence type="ECO:0000256" key="2">
    <source>
        <dbReference type="ARBA" id="ARBA00023231"/>
    </source>
</evidence>
<evidence type="ECO:0000313" key="3">
    <source>
        <dbReference type="EMBL" id="RAU22347.1"/>
    </source>
</evidence>
<dbReference type="RefSeq" id="WP_112144049.1">
    <property type="nucleotide sequence ID" value="NZ_PGTO01000005.1"/>
</dbReference>
<dbReference type="GO" id="GO:0009399">
    <property type="term" value="P:nitrogen fixation"/>
    <property type="evidence" value="ECO:0007669"/>
    <property type="project" value="InterPro"/>
</dbReference>
<protein>
    <submittedName>
        <fullName evidence="3">Nitrogen fixation protein NifZ</fullName>
    </submittedName>
</protein>
<sequence length="86" mass="9701">MTEEVFELWDPAAFERGDEVISLKDVRNDGTYPGAKMGEILIRKGEAGYVHNVGTYLNRFYIYAVEFIDSGRLVGMRAHELEGKAS</sequence>
<name>A0A364NZK5_9PROT</name>
<keyword evidence="4" id="KW-1185">Reference proteome</keyword>
<comment type="caution">
    <text evidence="3">The sequence shown here is derived from an EMBL/GenBank/DDBJ whole genome shotgun (WGS) entry which is preliminary data.</text>
</comment>
<dbReference type="OrthoDB" id="9801083at2"/>
<organism evidence="3 4">
    <name type="scientific">Paramagnetospirillum kuznetsovii</name>
    <dbReference type="NCBI Taxonomy" id="2053833"/>
    <lineage>
        <taxon>Bacteria</taxon>
        <taxon>Pseudomonadati</taxon>
        <taxon>Pseudomonadota</taxon>
        <taxon>Alphaproteobacteria</taxon>
        <taxon>Rhodospirillales</taxon>
        <taxon>Magnetospirillaceae</taxon>
        <taxon>Paramagnetospirillum</taxon>
    </lineage>
</organism>
<evidence type="ECO:0000256" key="1">
    <source>
        <dbReference type="ARBA" id="ARBA00008027"/>
    </source>
</evidence>
<gene>
    <name evidence="3" type="ORF">CU669_09540</name>
</gene>
<reference evidence="3 4" key="1">
    <citation type="submission" date="2017-11" db="EMBL/GenBank/DDBJ databases">
        <title>Draft genome sequence of magnetotactic bacterium Magnetospirillum kuznetsovii LBB-42.</title>
        <authorList>
            <person name="Grouzdev D.S."/>
            <person name="Rysina M.S."/>
            <person name="Baslerov R.V."/>
            <person name="Koziaeva V."/>
        </authorList>
    </citation>
    <scope>NUCLEOTIDE SEQUENCE [LARGE SCALE GENOMIC DNA]</scope>
    <source>
        <strain evidence="3 4">LBB-42</strain>
    </source>
</reference>
<comment type="similarity">
    <text evidence="1">Belongs to the NifZ family.</text>
</comment>
<dbReference type="EMBL" id="PGTO01000005">
    <property type="protein sequence ID" value="RAU22347.1"/>
    <property type="molecule type" value="Genomic_DNA"/>
</dbReference>
<dbReference type="InterPro" id="IPR007415">
    <property type="entry name" value="Nitrogenase_MoFe_mat_NifZ"/>
</dbReference>
<accession>A0A364NZK5</accession>
<dbReference type="Pfam" id="PF04319">
    <property type="entry name" value="NifZ"/>
    <property type="match status" value="1"/>
</dbReference>
<keyword evidence="2" id="KW-0535">Nitrogen fixation</keyword>
<dbReference type="AlphaFoldDB" id="A0A364NZK5"/>
<evidence type="ECO:0000313" key="4">
    <source>
        <dbReference type="Proteomes" id="UP000251075"/>
    </source>
</evidence>
<proteinExistence type="inferred from homology"/>
<dbReference type="Proteomes" id="UP000251075">
    <property type="component" value="Unassembled WGS sequence"/>
</dbReference>